<protein>
    <submittedName>
        <fullName evidence="2">Uncharacterized protein</fullName>
    </submittedName>
</protein>
<feature type="transmembrane region" description="Helical" evidence="1">
    <location>
        <begin position="127"/>
        <end position="149"/>
    </location>
</feature>
<evidence type="ECO:0000256" key="1">
    <source>
        <dbReference type="SAM" id="Phobius"/>
    </source>
</evidence>
<organism evidence="2 3">
    <name type="scientific">Roseofilum reptotaenium AO1-A</name>
    <dbReference type="NCBI Taxonomy" id="1925591"/>
    <lineage>
        <taxon>Bacteria</taxon>
        <taxon>Bacillati</taxon>
        <taxon>Cyanobacteriota</taxon>
        <taxon>Cyanophyceae</taxon>
        <taxon>Desertifilales</taxon>
        <taxon>Desertifilaceae</taxon>
        <taxon>Roseofilum</taxon>
    </lineage>
</organism>
<dbReference type="STRING" id="1925591.BI308_16695"/>
<keyword evidence="3" id="KW-1185">Reference proteome</keyword>
<dbReference type="AlphaFoldDB" id="A0A1L9QP80"/>
<dbReference type="Proteomes" id="UP000183940">
    <property type="component" value="Unassembled WGS sequence"/>
</dbReference>
<keyword evidence="1" id="KW-0812">Transmembrane</keyword>
<evidence type="ECO:0000313" key="2">
    <source>
        <dbReference type="EMBL" id="OJJ24446.1"/>
    </source>
</evidence>
<evidence type="ECO:0000313" key="3">
    <source>
        <dbReference type="Proteomes" id="UP000183940"/>
    </source>
</evidence>
<proteinExistence type="predicted"/>
<dbReference type="EMBL" id="MLAW01000031">
    <property type="protein sequence ID" value="OJJ24446.1"/>
    <property type="molecule type" value="Genomic_DNA"/>
</dbReference>
<accession>A0A1L9QP80</accession>
<gene>
    <name evidence="2" type="ORF">BI308_16695</name>
</gene>
<sequence>MVVLMRILPYDRITLETSASVAEVIRYLEPHIEAPKIWQWRVPPNHAPYCGTISEDGFKIRRVIHYRNSFLPQVRGRFESLPNGTAVHITLSLHPIVSIFLLFWGSSWGSASLLFLFAALFSEDVGLETLLFIPLPFIVLFIFWCAFWLEANRACQDLTEILRIHH</sequence>
<keyword evidence="1" id="KW-1133">Transmembrane helix</keyword>
<comment type="caution">
    <text evidence="2">The sequence shown here is derived from an EMBL/GenBank/DDBJ whole genome shotgun (WGS) entry which is preliminary data.</text>
</comment>
<reference evidence="2" key="1">
    <citation type="submission" date="2016-10" db="EMBL/GenBank/DDBJ databases">
        <title>CRISPR-Cas defence system in Roseofilum reptotaenium: evidence of a bacteriophage-cyanobacterium arms race in the coral black band disease.</title>
        <authorList>
            <person name="Buerger P."/>
            <person name="Wood-Charlson E.M."/>
            <person name="Weynberg K.D."/>
            <person name="Willis B."/>
            <person name="Van Oppen M.J."/>
        </authorList>
    </citation>
    <scope>NUCLEOTIDE SEQUENCE [LARGE SCALE GENOMIC DNA]</scope>
    <source>
        <strain evidence="2">AO1-A</strain>
    </source>
</reference>
<name>A0A1L9QP80_9CYAN</name>
<keyword evidence="1" id="KW-0472">Membrane</keyword>
<feature type="transmembrane region" description="Helical" evidence="1">
    <location>
        <begin position="99"/>
        <end position="121"/>
    </location>
</feature>